<dbReference type="Proteomes" id="UP000316473">
    <property type="component" value="Chromosome"/>
</dbReference>
<dbReference type="CDD" id="cd24050">
    <property type="entry name" value="ASKHA_NBD_ANMK"/>
    <property type="match status" value="1"/>
</dbReference>
<name>A0A4Y1YQF3_9PROT</name>
<dbReference type="Gene3D" id="3.30.420.40">
    <property type="match status" value="2"/>
</dbReference>
<comment type="pathway">
    <text evidence="1">Amino-sugar metabolism; 1,6-anhydro-N-acetylmuramate degradation.</text>
</comment>
<keyword evidence="1 2" id="KW-0418">Kinase</keyword>
<dbReference type="GO" id="GO:0009254">
    <property type="term" value="P:peptidoglycan turnover"/>
    <property type="evidence" value="ECO:0007669"/>
    <property type="project" value="UniProtKB-UniRule"/>
</dbReference>
<comment type="similarity">
    <text evidence="1">Belongs to the anhydro-N-acetylmuramic acid kinase family.</text>
</comment>
<comment type="function">
    <text evidence="1">Catalyzes the specific phosphorylation of 1,6-anhydro-N-acetylmuramic acid (anhMurNAc) with the simultaneous cleavage of the 1,6-anhydro ring, generating MurNAc-6-P. Is required for the utilization of anhMurNAc either imported from the medium or derived from its own cell wall murein, and thus plays a role in cell wall recycling.</text>
</comment>
<dbReference type="AlphaFoldDB" id="A0A4Y1YQF3"/>
<dbReference type="SUPFAM" id="SSF53067">
    <property type="entry name" value="Actin-like ATPase domain"/>
    <property type="match status" value="1"/>
</dbReference>
<evidence type="ECO:0000313" key="3">
    <source>
        <dbReference type="Proteomes" id="UP000316473"/>
    </source>
</evidence>
<dbReference type="NCBIfam" id="NF007139">
    <property type="entry name" value="PRK09585.1-3"/>
    <property type="match status" value="1"/>
</dbReference>
<dbReference type="GO" id="GO:0097175">
    <property type="term" value="P:1,6-anhydro-N-acetyl-beta-muramic acid catabolic process"/>
    <property type="evidence" value="ECO:0007669"/>
    <property type="project" value="UniProtKB-UniRule"/>
</dbReference>
<gene>
    <name evidence="1" type="primary">anmK</name>
    <name evidence="2" type="ORF">Nstercoris_01523</name>
</gene>
<keyword evidence="1" id="KW-0119">Carbohydrate metabolism</keyword>
<dbReference type="GO" id="GO:0016301">
    <property type="term" value="F:kinase activity"/>
    <property type="evidence" value="ECO:0007669"/>
    <property type="project" value="UniProtKB-KW"/>
</dbReference>
<dbReference type="UniPathway" id="UPA00544"/>
<evidence type="ECO:0000313" key="2">
    <source>
        <dbReference type="EMBL" id="BBL35261.1"/>
    </source>
</evidence>
<dbReference type="PANTHER" id="PTHR30605">
    <property type="entry name" value="ANHYDRO-N-ACETYLMURAMIC ACID KINASE"/>
    <property type="match status" value="1"/>
</dbReference>
<protein>
    <recommendedName>
        <fullName evidence="1">Anhydro-N-acetylmuramic acid kinase</fullName>
        <ecNumber evidence="1">2.7.1.170</ecNumber>
    </recommendedName>
    <alternativeName>
        <fullName evidence="1">AnhMurNAc kinase</fullName>
    </alternativeName>
</protein>
<accession>A0A4Y1YQF3</accession>
<comment type="pathway">
    <text evidence="1">Cell wall biogenesis; peptidoglycan recycling.</text>
</comment>
<organism evidence="2 3">
    <name type="scientific">Nitrosomonas stercoris</name>
    <dbReference type="NCBI Taxonomy" id="1444684"/>
    <lineage>
        <taxon>Bacteria</taxon>
        <taxon>Pseudomonadati</taxon>
        <taxon>Pseudomonadota</taxon>
        <taxon>Betaproteobacteria</taxon>
        <taxon>Nitrosomonadales</taxon>
        <taxon>Nitrosomonadaceae</taxon>
        <taxon>Nitrosomonas</taxon>
    </lineage>
</organism>
<dbReference type="EMBL" id="AP019755">
    <property type="protein sequence ID" value="BBL35261.1"/>
    <property type="molecule type" value="Genomic_DNA"/>
</dbReference>
<dbReference type="GO" id="GO:0006040">
    <property type="term" value="P:amino sugar metabolic process"/>
    <property type="evidence" value="ECO:0007669"/>
    <property type="project" value="InterPro"/>
</dbReference>
<dbReference type="PANTHER" id="PTHR30605:SF0">
    <property type="entry name" value="ANHYDRO-N-ACETYLMURAMIC ACID KINASE"/>
    <property type="match status" value="1"/>
</dbReference>
<keyword evidence="1" id="KW-0808">Transferase</keyword>
<keyword evidence="3" id="KW-1185">Reference proteome</keyword>
<dbReference type="EC" id="2.7.1.170" evidence="1"/>
<dbReference type="InterPro" id="IPR043129">
    <property type="entry name" value="ATPase_NBD"/>
</dbReference>
<dbReference type="HAMAP" id="MF_01270">
    <property type="entry name" value="AnhMurNAc_kinase"/>
    <property type="match status" value="1"/>
</dbReference>
<dbReference type="InterPro" id="IPR005338">
    <property type="entry name" value="Anhydro_N_Ac-Mur_kinase"/>
</dbReference>
<keyword evidence="1" id="KW-0067">ATP-binding</keyword>
<dbReference type="KEGG" id="nst:Nstercoris_01523"/>
<dbReference type="UniPathway" id="UPA00343"/>
<proteinExistence type="inferred from homology"/>
<keyword evidence="1" id="KW-0547">Nucleotide-binding</keyword>
<evidence type="ECO:0000256" key="1">
    <source>
        <dbReference type="HAMAP-Rule" id="MF_01270"/>
    </source>
</evidence>
<reference evidence="2 3" key="1">
    <citation type="submission" date="2019-06" db="EMBL/GenBank/DDBJ databases">
        <title>Nitrosomonas stercoris KYUHI-S whole genome shotgun sequence.</title>
        <authorList>
            <person name="Nakagawa T."/>
            <person name="Tsuchiya Y."/>
            <person name="Takahashi R."/>
        </authorList>
    </citation>
    <scope>NUCLEOTIDE SEQUENCE [LARGE SCALE GENOMIC DNA]</scope>
    <source>
        <strain evidence="2 3">KYUHI-S</strain>
    </source>
</reference>
<dbReference type="GO" id="GO:0016773">
    <property type="term" value="F:phosphotransferase activity, alcohol group as acceptor"/>
    <property type="evidence" value="ECO:0007669"/>
    <property type="project" value="UniProtKB-UniRule"/>
</dbReference>
<feature type="binding site" evidence="1">
    <location>
        <begin position="9"/>
        <end position="16"/>
    </location>
    <ligand>
        <name>ATP</name>
        <dbReference type="ChEBI" id="CHEBI:30616"/>
    </ligand>
</feature>
<dbReference type="Pfam" id="PF03702">
    <property type="entry name" value="AnmK"/>
    <property type="match status" value="1"/>
</dbReference>
<comment type="catalytic activity">
    <reaction evidence="1">
        <text>1,6-anhydro-N-acetyl-beta-muramate + ATP + H2O = N-acetyl-D-muramate 6-phosphate + ADP + H(+)</text>
        <dbReference type="Rhea" id="RHEA:24952"/>
        <dbReference type="ChEBI" id="CHEBI:15377"/>
        <dbReference type="ChEBI" id="CHEBI:15378"/>
        <dbReference type="ChEBI" id="CHEBI:30616"/>
        <dbReference type="ChEBI" id="CHEBI:58690"/>
        <dbReference type="ChEBI" id="CHEBI:58722"/>
        <dbReference type="ChEBI" id="CHEBI:456216"/>
        <dbReference type="EC" id="2.7.1.170"/>
    </reaction>
</comment>
<sequence length="365" mass="39627">MYYIGIMSGTSLDGVDAVLVDFSVATCSLIGACYIAYDVSLQQDLLALCQRGENELHRAALLANKLAGLYAQAVTQLLEQHAIDPEEIAAIGCHGQTVRHYPQPENQYSIQLINGALLAELTKITTVTDFRSRDIAAGGQGAPLVPAFHQAVFSHSEVHRLIINIGGIANITSLPVADEVSGFDCGPGNMLMDAWCQQHTGQRYDRDGLWARSGKIIYALLENLLRFPYFSLPPPKSTGREMFAIDWLLPYLTGKEAAQDVQATLLQLTVQSIADAVRTCYPTARELYLCGGGAHNSFLVTQLQKQKELSACQIKRTDVLGIEADWVEACAFAWLAQQSMMRVVGNLPAVTGAAGKRVLGAIYPA</sequence>
<dbReference type="GO" id="GO:0005524">
    <property type="term" value="F:ATP binding"/>
    <property type="evidence" value="ECO:0007669"/>
    <property type="project" value="UniProtKB-UniRule"/>
</dbReference>